<accession>A0A1S6PTK9</accession>
<organism evidence="2">
    <name type="scientific">Escherichia coli O2:H49</name>
    <dbReference type="NCBI Taxonomy" id="1963784"/>
    <lineage>
        <taxon>Bacteria</taxon>
        <taxon>Pseudomonadati</taxon>
        <taxon>Pseudomonadota</taxon>
        <taxon>Gammaproteobacteria</taxon>
        <taxon>Enterobacterales</taxon>
        <taxon>Enterobacteriaceae</taxon>
        <taxon>Escherichia</taxon>
    </lineage>
</organism>
<keyword evidence="1" id="KW-1133">Transmembrane helix</keyword>
<name>A0A1S6PTK9_ECOLX</name>
<sequence length="357" mass="41327">MGNDKKIVIAETNMTGAEHLSFNACIISDLLQQKKTIKLYCSDSQYSCLPESIRRKVEFKKIPVIHGKSRSFFLKFLVDIFNILRIFFGNNEKIVLLSVFPPTLFVTSILAAIFRKKVKIFLHGELNGLRDNVNRKITSYSFWVYWYFKLSLYNYLENYIVGEHIRESIDNVIFIDSKKLKYINHPLTPKCFVSKKDIIYASIGYANGASYDALFSIMSKINKSCCHIGMVSEELYEKYKSSCIIFHAKPGAGLEYEQYLKLVSRVQYGVFLYNHDYSFTTSGAMLDAMSNDVVIVSKNNCFASYLENIKYPTIILKNTEELISLLEHLPEYYEMIEQYDTHLAKENFSKNSSSWIV</sequence>
<keyword evidence="1" id="KW-0472">Membrane</keyword>
<evidence type="ECO:0008006" key="3">
    <source>
        <dbReference type="Google" id="ProtNLM"/>
    </source>
</evidence>
<feature type="transmembrane region" description="Helical" evidence="1">
    <location>
        <begin position="94"/>
        <end position="114"/>
    </location>
</feature>
<proteinExistence type="predicted"/>
<evidence type="ECO:0000256" key="1">
    <source>
        <dbReference type="SAM" id="Phobius"/>
    </source>
</evidence>
<evidence type="ECO:0000313" key="2">
    <source>
        <dbReference type="EMBL" id="AQU71787.1"/>
    </source>
</evidence>
<dbReference type="AlphaFoldDB" id="A0A1S6PTK9"/>
<reference evidence="2" key="1">
    <citation type="journal article" date="2017" name="Front. Cell. Infect. Microbiol.">
        <title>The Escherichia coli Serogroup O1 and O2 Lipopolysaccharides Are Encoded by Multiple O-antigen Gene Clusters.</title>
        <authorList>
            <person name="Delannoy S."/>
            <person name="Beutin L."/>
            <person name="Mariani-Kurkdjian P."/>
            <person name="Fleiss A."/>
            <person name="Bonacorsi S."/>
            <person name="Fach P."/>
        </authorList>
    </citation>
    <scope>NUCLEOTIDE SEQUENCE</scope>
    <source>
        <strain evidence="2">CB11127</strain>
    </source>
</reference>
<protein>
    <recommendedName>
        <fullName evidence="3">Glycosyltransferase</fullName>
    </recommendedName>
</protein>
<keyword evidence="1" id="KW-0812">Transmembrane</keyword>
<dbReference type="EMBL" id="KY115228">
    <property type="protein sequence ID" value="AQU71787.1"/>
    <property type="molecule type" value="Genomic_DNA"/>
</dbReference>